<evidence type="ECO:0000256" key="4">
    <source>
        <dbReference type="PIRSR" id="PIRSR601019-1"/>
    </source>
</evidence>
<keyword evidence="3" id="KW-0807">Transducer</keyword>
<evidence type="ECO:0000313" key="7">
    <source>
        <dbReference type="Proteomes" id="UP000613580"/>
    </source>
</evidence>
<evidence type="ECO:0000256" key="1">
    <source>
        <dbReference type="ARBA" id="ARBA00022741"/>
    </source>
</evidence>
<dbReference type="OrthoDB" id="5817230at2759"/>
<dbReference type="PANTHER" id="PTHR10218:SF360">
    <property type="entry name" value="GUANINE NUCLEOTIDE-BINDING PROTEIN SUBUNIT ALPHA HOMOLOG"/>
    <property type="match status" value="1"/>
</dbReference>
<organism evidence="6 7">
    <name type="scientific">Mycena chlorophos</name>
    <name type="common">Agaric fungus</name>
    <name type="synonym">Agaricus chlorophos</name>
    <dbReference type="NCBI Taxonomy" id="658473"/>
    <lineage>
        <taxon>Eukaryota</taxon>
        <taxon>Fungi</taxon>
        <taxon>Dikarya</taxon>
        <taxon>Basidiomycota</taxon>
        <taxon>Agaricomycotina</taxon>
        <taxon>Agaricomycetes</taxon>
        <taxon>Agaricomycetidae</taxon>
        <taxon>Agaricales</taxon>
        <taxon>Marasmiineae</taxon>
        <taxon>Mycenaceae</taxon>
        <taxon>Mycena</taxon>
    </lineage>
</organism>
<keyword evidence="5" id="KW-0479">Metal-binding</keyword>
<evidence type="ECO:0008006" key="8">
    <source>
        <dbReference type="Google" id="ProtNLM"/>
    </source>
</evidence>
<dbReference type="Proteomes" id="UP000613580">
    <property type="component" value="Unassembled WGS sequence"/>
</dbReference>
<keyword evidence="1 4" id="KW-0547">Nucleotide-binding</keyword>
<keyword evidence="7" id="KW-1185">Reference proteome</keyword>
<dbReference type="SMART" id="SM00275">
    <property type="entry name" value="G_alpha"/>
    <property type="match status" value="1"/>
</dbReference>
<dbReference type="PRINTS" id="PR00318">
    <property type="entry name" value="GPROTEINA"/>
</dbReference>
<sequence length="510" mass="56948">MPRHTADASRHALHVLKATSARSTEEAASGVANKYDNVGLPGRARRPFSLVQRMQQSRRNVWPPPLPPPENEQERLARIDAERAAKLKSNAIDEQLAVEREQRKRPSNAKVLLLGQAEAGKSSVLKNLQLYFAPKAFQAEAEAWRPVIHLNLVRSVNFILGLLELRHNGSDPGGPPGSPVLSGKLKRLSFSLAPLRGVEESLSARIAGSRSVEDQSQVEHYNPAKASEISVRSGVGWTAFLRFRRGSVDDGRSTASEKSEEMQTRRILSACAGDIAALWASEEVQQGLRERDITLQEQSGFFLDEVHRICQDTYTPTPNDILRARVHTVGPEEHVIHLESGTETMRTWTVYDVGGSTSQRAAWAQFFDDVHVIIFLAPISAFNETLAENHTVNRLADSLKLWRTICSNKLLVGVEFILFLNKVDILTRKIESGIRFAEHVTSFRDKPNEPKEVIKYLSDAFATINQTYSPRRRKMHRHVTCAIDTTATSIVINDIREVILIRALAATSIL</sequence>
<keyword evidence="5" id="KW-0460">Magnesium</keyword>
<feature type="binding site" evidence="5">
    <location>
        <position position="328"/>
    </location>
    <ligand>
        <name>Mg(2+)</name>
        <dbReference type="ChEBI" id="CHEBI:18420"/>
    </ligand>
</feature>
<evidence type="ECO:0000256" key="5">
    <source>
        <dbReference type="PIRSR" id="PIRSR601019-2"/>
    </source>
</evidence>
<dbReference type="InterPro" id="IPR027417">
    <property type="entry name" value="P-loop_NTPase"/>
</dbReference>
<dbReference type="GO" id="GO:0005834">
    <property type="term" value="C:heterotrimeric G-protein complex"/>
    <property type="evidence" value="ECO:0007669"/>
    <property type="project" value="TreeGrafter"/>
</dbReference>
<evidence type="ECO:0000256" key="3">
    <source>
        <dbReference type="ARBA" id="ARBA00023224"/>
    </source>
</evidence>
<proteinExistence type="predicted"/>
<feature type="binding site" evidence="4">
    <location>
        <begin position="322"/>
        <end position="328"/>
    </location>
    <ligand>
        <name>GTP</name>
        <dbReference type="ChEBI" id="CHEBI:37565"/>
    </ligand>
</feature>
<dbReference type="FunFam" id="3.40.50.300:FF:000720">
    <property type="entry name" value="Guanine nucleotide-binding protein G(k) subunit alpha"/>
    <property type="match status" value="1"/>
</dbReference>
<name>A0A8H6SLY1_MYCCL</name>
<protein>
    <recommendedName>
        <fullName evidence="8">G-alpha-domain-containing protein</fullName>
    </recommendedName>
</protein>
<dbReference type="Gene3D" id="3.40.50.300">
    <property type="entry name" value="P-loop containing nucleotide triphosphate hydrolases"/>
    <property type="match status" value="2"/>
</dbReference>
<dbReference type="GO" id="GO:0001664">
    <property type="term" value="F:G protein-coupled receptor binding"/>
    <property type="evidence" value="ECO:0007669"/>
    <property type="project" value="TreeGrafter"/>
</dbReference>
<dbReference type="GO" id="GO:0005737">
    <property type="term" value="C:cytoplasm"/>
    <property type="evidence" value="ECO:0007669"/>
    <property type="project" value="TreeGrafter"/>
</dbReference>
<comment type="caution">
    <text evidence="6">The sequence shown here is derived from an EMBL/GenBank/DDBJ whole genome shotgun (WGS) entry which is preliminary data.</text>
</comment>
<dbReference type="GO" id="GO:0031683">
    <property type="term" value="F:G-protein beta/gamma-subunit complex binding"/>
    <property type="evidence" value="ECO:0007669"/>
    <property type="project" value="InterPro"/>
</dbReference>
<dbReference type="PANTHER" id="PTHR10218">
    <property type="entry name" value="GTP-BINDING PROTEIN ALPHA SUBUNIT"/>
    <property type="match status" value="1"/>
</dbReference>
<accession>A0A8H6SLY1</accession>
<dbReference type="SUPFAM" id="SSF52540">
    <property type="entry name" value="P-loop containing nucleoside triphosphate hydrolases"/>
    <property type="match status" value="1"/>
</dbReference>
<keyword evidence="2 4" id="KW-0342">GTP-binding</keyword>
<evidence type="ECO:0000256" key="2">
    <source>
        <dbReference type="ARBA" id="ARBA00023134"/>
    </source>
</evidence>
<dbReference type="SUPFAM" id="SSF47895">
    <property type="entry name" value="Transducin (alpha subunit), insertion domain"/>
    <property type="match status" value="1"/>
</dbReference>
<dbReference type="GO" id="GO:0046872">
    <property type="term" value="F:metal ion binding"/>
    <property type="evidence" value="ECO:0007669"/>
    <property type="project" value="UniProtKB-KW"/>
</dbReference>
<evidence type="ECO:0000313" key="6">
    <source>
        <dbReference type="EMBL" id="KAF7300687.1"/>
    </source>
</evidence>
<feature type="binding site" evidence="4">
    <location>
        <begin position="421"/>
        <end position="424"/>
    </location>
    <ligand>
        <name>GTP</name>
        <dbReference type="ChEBI" id="CHEBI:37565"/>
    </ligand>
</feature>
<dbReference type="GO" id="GO:0005525">
    <property type="term" value="F:GTP binding"/>
    <property type="evidence" value="ECO:0007669"/>
    <property type="project" value="UniProtKB-KW"/>
</dbReference>
<dbReference type="GO" id="GO:0003924">
    <property type="term" value="F:GTPase activity"/>
    <property type="evidence" value="ECO:0007669"/>
    <property type="project" value="InterPro"/>
</dbReference>
<dbReference type="InterPro" id="IPR011025">
    <property type="entry name" value="GproteinA_insert"/>
</dbReference>
<dbReference type="EMBL" id="JACAZE010000013">
    <property type="protein sequence ID" value="KAF7300687.1"/>
    <property type="molecule type" value="Genomic_DNA"/>
</dbReference>
<dbReference type="Pfam" id="PF00503">
    <property type="entry name" value="G-alpha"/>
    <property type="match status" value="1"/>
</dbReference>
<dbReference type="GO" id="GO:0007188">
    <property type="term" value="P:adenylate cyclase-modulating G protein-coupled receptor signaling pathway"/>
    <property type="evidence" value="ECO:0007669"/>
    <property type="project" value="TreeGrafter"/>
</dbReference>
<gene>
    <name evidence="6" type="ORF">HMN09_00954400</name>
</gene>
<reference evidence="6" key="1">
    <citation type="submission" date="2020-05" db="EMBL/GenBank/DDBJ databases">
        <title>Mycena genomes resolve the evolution of fungal bioluminescence.</title>
        <authorList>
            <person name="Tsai I.J."/>
        </authorList>
    </citation>
    <scope>NUCLEOTIDE SEQUENCE</scope>
    <source>
        <strain evidence="6">110903Hualien_Pintung</strain>
    </source>
</reference>
<feature type="binding site" evidence="4">
    <location>
        <position position="482"/>
    </location>
    <ligand>
        <name>GTP</name>
        <dbReference type="ChEBI" id="CHEBI:37565"/>
    </ligand>
</feature>
<dbReference type="AlphaFoldDB" id="A0A8H6SLY1"/>
<dbReference type="PROSITE" id="PS51882">
    <property type="entry name" value="G_ALPHA"/>
    <property type="match status" value="1"/>
</dbReference>
<dbReference type="InterPro" id="IPR001019">
    <property type="entry name" value="Gprotein_alpha_su"/>
</dbReference>